<feature type="transmembrane region" description="Helical" evidence="6">
    <location>
        <begin position="257"/>
        <end position="280"/>
    </location>
</feature>
<comment type="subcellular location">
    <subcellularLocation>
        <location evidence="1">Cell membrane</location>
        <topology evidence="1">Multi-pass membrane protein</topology>
    </subcellularLocation>
</comment>
<dbReference type="InterPro" id="IPR020846">
    <property type="entry name" value="MFS_dom"/>
</dbReference>
<gene>
    <name evidence="8" type="ORF">FMM08_07830</name>
</gene>
<dbReference type="GO" id="GO:0005886">
    <property type="term" value="C:plasma membrane"/>
    <property type="evidence" value="ECO:0007669"/>
    <property type="project" value="UniProtKB-SubCell"/>
</dbReference>
<keyword evidence="4 6" id="KW-0472">Membrane</keyword>
<feature type="transmembrane region" description="Helical" evidence="6">
    <location>
        <begin position="347"/>
        <end position="369"/>
    </location>
</feature>
<dbReference type="EMBL" id="VKAC01000004">
    <property type="protein sequence ID" value="TXR56663.1"/>
    <property type="molecule type" value="Genomic_DNA"/>
</dbReference>
<keyword evidence="9" id="KW-1185">Reference proteome</keyword>
<evidence type="ECO:0000256" key="1">
    <source>
        <dbReference type="ARBA" id="ARBA00004651"/>
    </source>
</evidence>
<feature type="transmembrane region" description="Helical" evidence="6">
    <location>
        <begin position="12"/>
        <end position="38"/>
    </location>
</feature>
<evidence type="ECO:0000259" key="7">
    <source>
        <dbReference type="PROSITE" id="PS50850"/>
    </source>
</evidence>
<feature type="transmembrane region" description="Helical" evidence="6">
    <location>
        <begin position="79"/>
        <end position="99"/>
    </location>
</feature>
<feature type="region of interest" description="Disordered" evidence="5">
    <location>
        <begin position="207"/>
        <end position="230"/>
    </location>
</feature>
<feature type="transmembrane region" description="Helical" evidence="6">
    <location>
        <begin position="286"/>
        <end position="309"/>
    </location>
</feature>
<organism evidence="8 9">
    <name type="scientific">Quadrisphaera setariae</name>
    <dbReference type="NCBI Taxonomy" id="2593304"/>
    <lineage>
        <taxon>Bacteria</taxon>
        <taxon>Bacillati</taxon>
        <taxon>Actinomycetota</taxon>
        <taxon>Actinomycetes</taxon>
        <taxon>Kineosporiales</taxon>
        <taxon>Kineosporiaceae</taxon>
        <taxon>Quadrisphaera</taxon>
    </lineage>
</organism>
<feature type="transmembrane region" description="Helical" evidence="6">
    <location>
        <begin position="376"/>
        <end position="396"/>
    </location>
</feature>
<evidence type="ECO:0000256" key="3">
    <source>
        <dbReference type="ARBA" id="ARBA00022989"/>
    </source>
</evidence>
<feature type="transmembrane region" description="Helical" evidence="6">
    <location>
        <begin position="408"/>
        <end position="429"/>
    </location>
</feature>
<reference evidence="8 9" key="1">
    <citation type="submission" date="2019-07" db="EMBL/GenBank/DDBJ databases">
        <title>Quadrisphaera sp. strain DD2A genome sequencing and assembly.</title>
        <authorList>
            <person name="Kim I."/>
        </authorList>
    </citation>
    <scope>NUCLEOTIDE SEQUENCE [LARGE SCALE GENOMIC DNA]</scope>
    <source>
        <strain evidence="8 9">DD2A</strain>
    </source>
</reference>
<evidence type="ECO:0000313" key="8">
    <source>
        <dbReference type="EMBL" id="TXR56663.1"/>
    </source>
</evidence>
<dbReference type="PANTHER" id="PTHR23542">
    <property type="match status" value="1"/>
</dbReference>
<evidence type="ECO:0000256" key="6">
    <source>
        <dbReference type="SAM" id="Phobius"/>
    </source>
</evidence>
<feature type="transmembrane region" description="Helical" evidence="6">
    <location>
        <begin position="111"/>
        <end position="131"/>
    </location>
</feature>
<evidence type="ECO:0000256" key="5">
    <source>
        <dbReference type="SAM" id="MobiDB-lite"/>
    </source>
</evidence>
<dbReference type="InterPro" id="IPR011701">
    <property type="entry name" value="MFS"/>
</dbReference>
<protein>
    <submittedName>
        <fullName evidence="8">MFS transporter</fullName>
    </submittedName>
</protein>
<dbReference type="SUPFAM" id="SSF103473">
    <property type="entry name" value="MFS general substrate transporter"/>
    <property type="match status" value="1"/>
</dbReference>
<dbReference type="Proteomes" id="UP000321234">
    <property type="component" value="Unassembled WGS sequence"/>
</dbReference>
<feature type="domain" description="Major facilitator superfamily (MFS) profile" evidence="7">
    <location>
        <begin position="253"/>
        <end position="439"/>
    </location>
</feature>
<keyword evidence="2 6" id="KW-0812">Transmembrane</keyword>
<feature type="transmembrane region" description="Helical" evidence="6">
    <location>
        <begin position="44"/>
        <end position="67"/>
    </location>
</feature>
<evidence type="ECO:0000313" key="9">
    <source>
        <dbReference type="Proteomes" id="UP000321234"/>
    </source>
</evidence>
<dbReference type="AlphaFoldDB" id="A0A5C8ZHT1"/>
<dbReference type="PROSITE" id="PS50850">
    <property type="entry name" value="MFS"/>
    <property type="match status" value="1"/>
</dbReference>
<dbReference type="Gene3D" id="1.20.1250.20">
    <property type="entry name" value="MFS general substrate transporter like domains"/>
    <property type="match status" value="2"/>
</dbReference>
<proteinExistence type="predicted"/>
<accession>A0A5C8ZHT1</accession>
<keyword evidence="3 6" id="KW-1133">Transmembrane helix</keyword>
<dbReference type="GO" id="GO:0022857">
    <property type="term" value="F:transmembrane transporter activity"/>
    <property type="evidence" value="ECO:0007669"/>
    <property type="project" value="InterPro"/>
</dbReference>
<name>A0A5C8ZHT1_9ACTN</name>
<dbReference type="PANTHER" id="PTHR23542:SF1">
    <property type="entry name" value="MAJOR FACILITATOR SUPERFAMILY (MFS) PROFILE DOMAIN-CONTAINING PROTEIN"/>
    <property type="match status" value="1"/>
</dbReference>
<dbReference type="RefSeq" id="WP_147925792.1">
    <property type="nucleotide sequence ID" value="NZ_VKAC01000004.1"/>
</dbReference>
<feature type="transmembrane region" description="Helical" evidence="6">
    <location>
        <begin position="321"/>
        <end position="341"/>
    </location>
</feature>
<sequence>MRNPYREVLRTPGAPAFVTAGLLARLPIAMYGLIYVFLVQEATGSYGAAGAVAAAASIASALGAPVLSRLVDRHGQARVAVPALAVHTASVLTVLTTTWTTSSSSTTHAHVLLIGAAAALAGASFTSWGSLVRARWAWALRDGDHAAHTARLHPAFSLESVLDEVTFTLGPPLATVLAVAVSPATALATALAATVVGGTALVVQRSTEPPSARTRAQADQQQEQQVRTTTSAAATRDWRAALRSAVGVMEHAGMRALALAFVGTGVVFGSVEVIAVAFTAERGAPAAAGLVLALYSVGSLLAGLVFGAVTWRGSLPRRFRLGAVGMAVLIAPVAASGSIPVLAATLFLSGLAISPTLISGNALVAHLVAPRQLTEGLAWVGTSLGLGVSLGAAVAGRIIDGPGSQPALLLPVAAAALAALVVVACSRALGVVPRGAGPA</sequence>
<comment type="caution">
    <text evidence="8">The sequence shown here is derived from an EMBL/GenBank/DDBJ whole genome shotgun (WGS) entry which is preliminary data.</text>
</comment>
<feature type="compositionally biased region" description="Low complexity" evidence="5">
    <location>
        <begin position="212"/>
        <end position="230"/>
    </location>
</feature>
<dbReference type="Pfam" id="PF07690">
    <property type="entry name" value="MFS_1"/>
    <property type="match status" value="1"/>
</dbReference>
<evidence type="ECO:0000256" key="4">
    <source>
        <dbReference type="ARBA" id="ARBA00023136"/>
    </source>
</evidence>
<dbReference type="InterPro" id="IPR036259">
    <property type="entry name" value="MFS_trans_sf"/>
</dbReference>
<dbReference type="OrthoDB" id="9180256at2"/>
<evidence type="ECO:0000256" key="2">
    <source>
        <dbReference type="ARBA" id="ARBA00022692"/>
    </source>
</evidence>